<dbReference type="RefSeq" id="WP_379045355.1">
    <property type="nucleotide sequence ID" value="NZ_JBHULZ010000023.1"/>
</dbReference>
<dbReference type="Proteomes" id="UP001597357">
    <property type="component" value="Unassembled WGS sequence"/>
</dbReference>
<organism evidence="1 2">
    <name type="scientific">Mesonia sediminis</name>
    <dbReference type="NCBI Taxonomy" id="1703946"/>
    <lineage>
        <taxon>Bacteria</taxon>
        <taxon>Pseudomonadati</taxon>
        <taxon>Bacteroidota</taxon>
        <taxon>Flavobacteriia</taxon>
        <taxon>Flavobacteriales</taxon>
        <taxon>Flavobacteriaceae</taxon>
        <taxon>Mesonia</taxon>
    </lineage>
</organism>
<protein>
    <submittedName>
        <fullName evidence="1">Uncharacterized protein</fullName>
    </submittedName>
</protein>
<dbReference type="EMBL" id="JBHULZ010000023">
    <property type="protein sequence ID" value="MFD2697462.1"/>
    <property type="molecule type" value="Genomic_DNA"/>
</dbReference>
<accession>A0ABW5SFJ8</accession>
<sequence length="209" mass="24369">MPKILLLFLIGLFFYSCSSTKNRKVKTKYFDENYTEISKSEFERIRKTNRLLDIPGDSAHHKKLTLRERHGKINNRALLESTLEKAINRELDSEKPLVIMYYPGKDPCNSSGNKSKNDSRINWRKVFEHAIYEVGQTKPIYIYKDHSGLQKGYDSIYHKDPNGIIERLFFKHHYPCSSFVVISKDGDFISYFGEHSSGYVITATKLMNK</sequence>
<keyword evidence="2" id="KW-1185">Reference proteome</keyword>
<proteinExistence type="predicted"/>
<name>A0ABW5SFJ8_9FLAO</name>
<gene>
    <name evidence="1" type="ORF">ACFSQ0_05625</name>
</gene>
<evidence type="ECO:0000313" key="1">
    <source>
        <dbReference type="EMBL" id="MFD2697462.1"/>
    </source>
</evidence>
<reference evidence="2" key="1">
    <citation type="journal article" date="2019" name="Int. J. Syst. Evol. Microbiol.">
        <title>The Global Catalogue of Microorganisms (GCM) 10K type strain sequencing project: providing services to taxonomists for standard genome sequencing and annotation.</title>
        <authorList>
            <consortium name="The Broad Institute Genomics Platform"/>
            <consortium name="The Broad Institute Genome Sequencing Center for Infectious Disease"/>
            <person name="Wu L."/>
            <person name="Ma J."/>
        </authorList>
    </citation>
    <scope>NUCLEOTIDE SEQUENCE [LARGE SCALE GENOMIC DNA]</scope>
    <source>
        <strain evidence="2">KCTC 42255</strain>
    </source>
</reference>
<dbReference type="PROSITE" id="PS51257">
    <property type="entry name" value="PROKAR_LIPOPROTEIN"/>
    <property type="match status" value="1"/>
</dbReference>
<evidence type="ECO:0000313" key="2">
    <source>
        <dbReference type="Proteomes" id="UP001597357"/>
    </source>
</evidence>
<comment type="caution">
    <text evidence="1">The sequence shown here is derived from an EMBL/GenBank/DDBJ whole genome shotgun (WGS) entry which is preliminary data.</text>
</comment>